<evidence type="ECO:0008006" key="4">
    <source>
        <dbReference type="Google" id="ProtNLM"/>
    </source>
</evidence>
<reference evidence="2 3" key="1">
    <citation type="submission" date="2019-11" db="EMBL/GenBank/DDBJ databases">
        <title>Identification of a novel strain.</title>
        <authorList>
            <person name="Xu Q."/>
            <person name="Wang G."/>
        </authorList>
    </citation>
    <scope>NUCLEOTIDE SEQUENCE [LARGE SCALE GENOMIC DNA]</scope>
    <source>
        <strain evidence="3">xq</strain>
    </source>
</reference>
<proteinExistence type="predicted"/>
<gene>
    <name evidence="2" type="ORF">GIW81_05160</name>
</gene>
<dbReference type="Gene3D" id="1.25.40.10">
    <property type="entry name" value="Tetratricopeptide repeat domain"/>
    <property type="match status" value="1"/>
</dbReference>
<dbReference type="SUPFAM" id="SSF81901">
    <property type="entry name" value="HCP-like"/>
    <property type="match status" value="1"/>
</dbReference>
<dbReference type="AlphaFoldDB" id="A0A6I3KLY0"/>
<evidence type="ECO:0000313" key="3">
    <source>
        <dbReference type="Proteomes" id="UP000440694"/>
    </source>
</evidence>
<evidence type="ECO:0000313" key="2">
    <source>
        <dbReference type="EMBL" id="MTD93721.1"/>
    </source>
</evidence>
<organism evidence="2 3">
    <name type="scientific">Hyphomicrobium album</name>
    <dbReference type="NCBI Taxonomy" id="2665159"/>
    <lineage>
        <taxon>Bacteria</taxon>
        <taxon>Pseudomonadati</taxon>
        <taxon>Pseudomonadota</taxon>
        <taxon>Alphaproteobacteria</taxon>
        <taxon>Hyphomicrobiales</taxon>
        <taxon>Hyphomicrobiaceae</taxon>
        <taxon>Hyphomicrobium</taxon>
    </lineage>
</organism>
<comment type="caution">
    <text evidence="2">The sequence shown here is derived from an EMBL/GenBank/DDBJ whole genome shotgun (WGS) entry which is preliminary data.</text>
</comment>
<dbReference type="RefSeq" id="WP_154738235.1">
    <property type="nucleotide sequence ID" value="NZ_WMBQ01000001.1"/>
</dbReference>
<dbReference type="Pfam" id="PF08238">
    <property type="entry name" value="Sel1"/>
    <property type="match status" value="1"/>
</dbReference>
<dbReference type="Proteomes" id="UP000440694">
    <property type="component" value="Unassembled WGS sequence"/>
</dbReference>
<sequence length="89" mass="10284">MARLELSSHGIEESTDYGSTPDALFQLGLRYCVGRDVDIDLVEAHKWFNLAAMRGNDDAKQYRSEISREMSKIQISRAQRLAREWITKH</sequence>
<protein>
    <recommendedName>
        <fullName evidence="4">Sel1 repeat family protein</fullName>
    </recommendedName>
</protein>
<dbReference type="EMBL" id="WMBQ01000001">
    <property type="protein sequence ID" value="MTD93721.1"/>
    <property type="molecule type" value="Genomic_DNA"/>
</dbReference>
<dbReference type="SMART" id="SM00671">
    <property type="entry name" value="SEL1"/>
    <property type="match status" value="1"/>
</dbReference>
<accession>A0A6I3KLY0</accession>
<evidence type="ECO:0000256" key="1">
    <source>
        <dbReference type="SAM" id="MobiDB-lite"/>
    </source>
</evidence>
<feature type="region of interest" description="Disordered" evidence="1">
    <location>
        <begin position="1"/>
        <end position="20"/>
    </location>
</feature>
<name>A0A6I3KLY0_9HYPH</name>
<dbReference type="InterPro" id="IPR006597">
    <property type="entry name" value="Sel1-like"/>
</dbReference>
<dbReference type="InterPro" id="IPR011990">
    <property type="entry name" value="TPR-like_helical_dom_sf"/>
</dbReference>
<keyword evidence="3" id="KW-1185">Reference proteome</keyword>